<feature type="compositionally biased region" description="Polar residues" evidence="1">
    <location>
        <begin position="20"/>
        <end position="35"/>
    </location>
</feature>
<gene>
    <name evidence="2" type="ORF">AYL99_10028</name>
</gene>
<reference evidence="2 3" key="1">
    <citation type="submission" date="2016-04" db="EMBL/GenBank/DDBJ databases">
        <title>Draft genome of Fonsecaea erecta CBS 125763.</title>
        <authorList>
            <person name="Weiss V.A."/>
            <person name="Vicente V.A."/>
            <person name="Raittz R.T."/>
            <person name="Moreno L.F."/>
            <person name="De Souza E.M."/>
            <person name="Pedrosa F.O."/>
            <person name="Steffens M.B."/>
            <person name="Faoro H."/>
            <person name="Tadra-Sfeir M.Z."/>
            <person name="Najafzadeh M.J."/>
            <person name="Felipe M.S."/>
            <person name="Teixeira M."/>
            <person name="Sun J."/>
            <person name="Xi L."/>
            <person name="Gomes R."/>
            <person name="De Azevedo C.M."/>
            <person name="Salgado C.G."/>
            <person name="Da Silva M.B."/>
            <person name="Nascimento M.F."/>
            <person name="Queiroz-Telles F."/>
            <person name="Attili D.S."/>
            <person name="Gorbushina A."/>
        </authorList>
    </citation>
    <scope>NUCLEOTIDE SEQUENCE [LARGE SCALE GENOMIC DNA]</scope>
    <source>
        <strain evidence="2 3">CBS 125763</strain>
    </source>
</reference>
<sequence>MAKPRPVPVWNPPSDDLLDGSQQGSEAGLAATSTPVGGHSLANSPGLPPRGYSALDDGLPVISTPVEGRSLANSPDLLPYSYSALYPGLPAVSTPVRGRSLADSPGSPPYGHSFPLNSVRDREGSTKSGGRGRCGDPTKVDRSSKTTSNKYHKAVFPGMRVPVYMHKDRKGDKRVGYGDHSGLTQSWDSERVPIMSVQCPLPGGTAVTTTTDPVQKVSWGPTSRIEASDEARELINLWREALKDAKKAKGKGKDSELDESNDATRNKSIRTKKVKKVDDDAAAPDTGFQSYGTFAVHNIPNPPRRHLIPPPPTPPETIFHRTKSVAAALSMPTLPNTHPMSVQQLVEQYRLQHAADPKTFEKETRAIKMDLMAAKVARGGTARLLLNEYTVDLASREDAELAEKWARGQERNFGISDMRSRANSMLAAAARAEHEASSASASSVSHVERRSKSSLRNIQLKLSRLDLPEHVSKITTYGSVRHQHSVKREVDDHGEKRTVKTWIEITEVFEVPHAQSLTLKDVAAAVDADAEGQDSNEEIRGGESDEEGYASSSRSLSLSSWPMGESVNAFSARGRRHYDSNETEAEALFTSLSCLDDVNSPQSITQVSGDLRALMAGLRSDGQLKVHQA</sequence>
<dbReference type="Proteomes" id="UP000078343">
    <property type="component" value="Unassembled WGS sequence"/>
</dbReference>
<evidence type="ECO:0000313" key="2">
    <source>
        <dbReference type="EMBL" id="OAP55876.1"/>
    </source>
</evidence>
<dbReference type="OrthoDB" id="4121238at2759"/>
<feature type="compositionally biased region" description="Basic and acidic residues" evidence="1">
    <location>
        <begin position="245"/>
        <end position="255"/>
    </location>
</feature>
<evidence type="ECO:0000256" key="1">
    <source>
        <dbReference type="SAM" id="MobiDB-lite"/>
    </source>
</evidence>
<keyword evidence="3" id="KW-1185">Reference proteome</keyword>
<dbReference type="EMBL" id="LVYI01000010">
    <property type="protein sequence ID" value="OAP55876.1"/>
    <property type="molecule type" value="Genomic_DNA"/>
</dbReference>
<organism evidence="2 3">
    <name type="scientific">Fonsecaea erecta</name>
    <dbReference type="NCBI Taxonomy" id="1367422"/>
    <lineage>
        <taxon>Eukaryota</taxon>
        <taxon>Fungi</taxon>
        <taxon>Dikarya</taxon>
        <taxon>Ascomycota</taxon>
        <taxon>Pezizomycotina</taxon>
        <taxon>Eurotiomycetes</taxon>
        <taxon>Chaetothyriomycetidae</taxon>
        <taxon>Chaetothyriales</taxon>
        <taxon>Herpotrichiellaceae</taxon>
        <taxon>Fonsecaea</taxon>
    </lineage>
</organism>
<feature type="region of interest" description="Disordered" evidence="1">
    <location>
        <begin position="1"/>
        <end position="57"/>
    </location>
</feature>
<dbReference type="GeneID" id="30014196"/>
<dbReference type="RefSeq" id="XP_018689243.1">
    <property type="nucleotide sequence ID" value="XM_018841534.1"/>
</dbReference>
<evidence type="ECO:0000313" key="3">
    <source>
        <dbReference type="Proteomes" id="UP000078343"/>
    </source>
</evidence>
<protein>
    <submittedName>
        <fullName evidence="2">Uncharacterized protein</fullName>
    </submittedName>
</protein>
<feature type="compositionally biased region" description="Basic and acidic residues" evidence="1">
    <location>
        <begin position="133"/>
        <end position="144"/>
    </location>
</feature>
<accession>A0A178Z8T5</accession>
<feature type="compositionally biased region" description="Low complexity" evidence="1">
    <location>
        <begin position="551"/>
        <end position="560"/>
    </location>
</feature>
<feature type="region of interest" description="Disordered" evidence="1">
    <location>
        <begin position="528"/>
        <end position="560"/>
    </location>
</feature>
<dbReference type="AlphaFoldDB" id="A0A178Z8T5"/>
<proteinExistence type="predicted"/>
<feature type="region of interest" description="Disordered" evidence="1">
    <location>
        <begin position="96"/>
        <end position="152"/>
    </location>
</feature>
<comment type="caution">
    <text evidence="2">The sequence shown here is derived from an EMBL/GenBank/DDBJ whole genome shotgun (WGS) entry which is preliminary data.</text>
</comment>
<feature type="compositionally biased region" description="Pro residues" evidence="1">
    <location>
        <begin position="1"/>
        <end position="11"/>
    </location>
</feature>
<name>A0A178Z8T5_9EURO</name>
<feature type="region of interest" description="Disordered" evidence="1">
    <location>
        <begin position="245"/>
        <end position="289"/>
    </location>
</feature>